<dbReference type="InterPro" id="IPR015915">
    <property type="entry name" value="Kelch-typ_b-propeller"/>
</dbReference>
<reference evidence="5 6" key="1">
    <citation type="submission" date="2022-05" db="EMBL/GenBank/DDBJ databases">
        <authorList>
            <consortium name="Genoscope - CEA"/>
            <person name="William W."/>
        </authorList>
    </citation>
    <scope>NUCLEOTIDE SEQUENCE [LARGE SCALE GENOMIC DNA]</scope>
</reference>
<dbReference type="SMART" id="SM00612">
    <property type="entry name" value="Kelch"/>
    <property type="match status" value="3"/>
</dbReference>
<organism evidence="5 6">
    <name type="scientific">Porites evermanni</name>
    <dbReference type="NCBI Taxonomy" id="104178"/>
    <lineage>
        <taxon>Eukaryota</taxon>
        <taxon>Metazoa</taxon>
        <taxon>Cnidaria</taxon>
        <taxon>Anthozoa</taxon>
        <taxon>Hexacorallia</taxon>
        <taxon>Scleractinia</taxon>
        <taxon>Fungiina</taxon>
        <taxon>Poritidae</taxon>
        <taxon>Porites</taxon>
    </lineage>
</organism>
<proteinExistence type="predicted"/>
<dbReference type="InterPro" id="IPR011705">
    <property type="entry name" value="BACK"/>
</dbReference>
<keyword evidence="6" id="KW-1185">Reference proteome</keyword>
<dbReference type="Pfam" id="PF07707">
    <property type="entry name" value="BACK"/>
    <property type="match status" value="1"/>
</dbReference>
<dbReference type="InterPro" id="IPR006652">
    <property type="entry name" value="Kelch_1"/>
</dbReference>
<dbReference type="Gene3D" id="2.120.10.80">
    <property type="entry name" value="Kelch-type beta propeller"/>
    <property type="match status" value="1"/>
</dbReference>
<keyword evidence="1" id="KW-0880">Kelch repeat</keyword>
<dbReference type="PROSITE" id="PS50097">
    <property type="entry name" value="BTB"/>
    <property type="match status" value="1"/>
</dbReference>
<sequence>FSHPALRVNDPVEEGKMAGSVRNTENLFEQQDREKLSELNFYGSGGIRFKGSESIALSLLNKLRLEGEEGGFCDVTLEVEGRQLATHRCVLAASSQFFYTMFNSGMKESNQTLLKLHSVSFDSMSLILDYFYTREIVINDDNVLELLNTASFLLVTPVKKACIQILNKQLSIENCFSILQVAEQFGASELAKRASNSIKENFFSAVNNEEFVSISKKSLINFISSDGIQVEREEEVYQAVLKWVKYDEESRVSDLPELLIHLRGKSLPKGFLKSEMSKEPILATFSSLLGSSKRKIKTKWTKKKRGKQTGADDKPQAERTRPSTELHNVMIGISAVLYGSCKVFCYDLDKEETFVLSDYPNMHVGPELAVIGRSLYIIGGCKIFNGSPTRLSTLCLDEVKNQEKSSFSFSMHPQWETKTPCKVSRARASLAQLNGLLYYIGGSLEDGSCCNTVECYNPEMDDWVFCASLNTSRSRSGCVTGNGHIYIIGGGTAHLLENSDFFSSVERYDPEKDTWSFVASMNQARVLPSSVFLNGKIYVIGGRTFSATGITSTPTCEVYSPNTDEWHFIASLPYPDPGCNNIIVVKNQIIVPLMPDVTFDFSHDAVKYNVRTNTWRKVEHFGPSSKQACFTLCTTKLPAMILQRLPEAPFSDDVFGEDSENDMEDDSYRSDSDDSLSFFGWHALHGFMDWANGSSDDEAYW</sequence>
<dbReference type="SMART" id="SM00875">
    <property type="entry name" value="BACK"/>
    <property type="match status" value="1"/>
</dbReference>
<gene>
    <name evidence="5" type="ORF">PEVE_00031605</name>
</gene>
<evidence type="ECO:0000259" key="4">
    <source>
        <dbReference type="PROSITE" id="PS50097"/>
    </source>
</evidence>
<dbReference type="Proteomes" id="UP001159427">
    <property type="component" value="Unassembled WGS sequence"/>
</dbReference>
<dbReference type="EMBL" id="CALNXI010004532">
    <property type="protein sequence ID" value="CAH3196010.1"/>
    <property type="molecule type" value="Genomic_DNA"/>
</dbReference>
<feature type="compositionally biased region" description="Basic residues" evidence="3">
    <location>
        <begin position="296"/>
        <end position="307"/>
    </location>
</feature>
<dbReference type="PANTHER" id="PTHR45632:SF30">
    <property type="entry name" value="BTB DOMAIN-CONTAINING PROTEIN"/>
    <property type="match status" value="1"/>
</dbReference>
<dbReference type="Pfam" id="PF01344">
    <property type="entry name" value="Kelch_1"/>
    <property type="match status" value="3"/>
</dbReference>
<dbReference type="SUPFAM" id="SSF54695">
    <property type="entry name" value="POZ domain"/>
    <property type="match status" value="1"/>
</dbReference>
<evidence type="ECO:0000256" key="3">
    <source>
        <dbReference type="SAM" id="MobiDB-lite"/>
    </source>
</evidence>
<evidence type="ECO:0000313" key="5">
    <source>
        <dbReference type="EMBL" id="CAH3196010.1"/>
    </source>
</evidence>
<dbReference type="PANTHER" id="PTHR45632">
    <property type="entry name" value="LD33804P"/>
    <property type="match status" value="1"/>
</dbReference>
<evidence type="ECO:0000256" key="2">
    <source>
        <dbReference type="ARBA" id="ARBA00022737"/>
    </source>
</evidence>
<dbReference type="SMART" id="SM00225">
    <property type="entry name" value="BTB"/>
    <property type="match status" value="1"/>
</dbReference>
<dbReference type="Pfam" id="PF00651">
    <property type="entry name" value="BTB"/>
    <property type="match status" value="1"/>
</dbReference>
<comment type="caution">
    <text evidence="5">The sequence shown here is derived from an EMBL/GenBank/DDBJ whole genome shotgun (WGS) entry which is preliminary data.</text>
</comment>
<dbReference type="InterPro" id="IPR011333">
    <property type="entry name" value="SKP1/BTB/POZ_sf"/>
</dbReference>
<feature type="domain" description="BTB" evidence="4">
    <location>
        <begin position="73"/>
        <end position="140"/>
    </location>
</feature>
<dbReference type="Gene3D" id="1.25.40.420">
    <property type="match status" value="1"/>
</dbReference>
<protein>
    <recommendedName>
        <fullName evidence="4">BTB domain-containing protein</fullName>
    </recommendedName>
</protein>
<dbReference type="PIRSF" id="PIRSF037037">
    <property type="entry name" value="Kelch-like_protein_gigaxonin"/>
    <property type="match status" value="1"/>
</dbReference>
<feature type="non-terminal residue" evidence="5">
    <location>
        <position position="1"/>
    </location>
</feature>
<evidence type="ECO:0000313" key="6">
    <source>
        <dbReference type="Proteomes" id="UP001159427"/>
    </source>
</evidence>
<evidence type="ECO:0000256" key="1">
    <source>
        <dbReference type="ARBA" id="ARBA00022441"/>
    </source>
</evidence>
<dbReference type="Gene3D" id="3.30.710.10">
    <property type="entry name" value="Potassium Channel Kv1.1, Chain A"/>
    <property type="match status" value="1"/>
</dbReference>
<feature type="region of interest" description="Disordered" evidence="3">
    <location>
        <begin position="296"/>
        <end position="323"/>
    </location>
</feature>
<dbReference type="SUPFAM" id="SSF117281">
    <property type="entry name" value="Kelch motif"/>
    <property type="match status" value="1"/>
</dbReference>
<name>A0ABN8SWT2_9CNID</name>
<feature type="compositionally biased region" description="Basic and acidic residues" evidence="3">
    <location>
        <begin position="310"/>
        <end position="323"/>
    </location>
</feature>
<keyword evidence="2" id="KW-0677">Repeat</keyword>
<dbReference type="InterPro" id="IPR017096">
    <property type="entry name" value="BTB-kelch_protein"/>
</dbReference>
<accession>A0ABN8SWT2</accession>
<dbReference type="InterPro" id="IPR000210">
    <property type="entry name" value="BTB/POZ_dom"/>
</dbReference>